<feature type="compositionally biased region" description="Low complexity" evidence="1">
    <location>
        <begin position="48"/>
        <end position="57"/>
    </location>
</feature>
<gene>
    <name evidence="2" type="ORF">Taro_032136</name>
</gene>
<name>A0A843VQM0_COLES</name>
<comment type="caution">
    <text evidence="2">The sequence shown here is derived from an EMBL/GenBank/DDBJ whole genome shotgun (WGS) entry which is preliminary data.</text>
</comment>
<sequence length="387" mass="42472">MSTAASPECLLCRRAKRRDTEWSVMERSEMKHSGVECSGSRLKSRRQGQAAEAAGSAWSSGDLDVLEMLPHAEQAMKDAADGTLVCDGGADQRPGPGWLASRPALDLGTAGGVRPDGLQRRRSWGSAMPAEGLADGAQGSWKRRPGRSDLAARCAELEVLGAERLRRCRPRRGAAVLLGDAEELCWHRWHADLVELVQGDAALAICRLGQMKWRGLLCWRSWYAERDETWPIIIASDLEEGQEKKLIEVLKIHRNFFQVHDKVWLFNSRLSMFSEKLKSRWDGPYIVVRSYDNGAVIILDPKNRQSLTVNGRRSSSRSCWKRLELGRFGCAGDAPACRAGDEGCGWCCADGALVCDGGADQWPGPGWLASRLALYLGAAGSVLPDGL</sequence>
<proteinExistence type="predicted"/>
<dbReference type="OrthoDB" id="670199at2759"/>
<keyword evidence="3" id="KW-1185">Reference proteome</keyword>
<dbReference type="Proteomes" id="UP000652761">
    <property type="component" value="Unassembled WGS sequence"/>
</dbReference>
<accession>A0A843VQM0</accession>
<feature type="region of interest" description="Disordered" evidence="1">
    <location>
        <begin position="25"/>
        <end position="57"/>
    </location>
</feature>
<dbReference type="EMBL" id="NMUH01002347">
    <property type="protein sequence ID" value="MQL99411.1"/>
    <property type="molecule type" value="Genomic_DNA"/>
</dbReference>
<evidence type="ECO:0000256" key="1">
    <source>
        <dbReference type="SAM" id="MobiDB-lite"/>
    </source>
</evidence>
<evidence type="ECO:0000313" key="3">
    <source>
        <dbReference type="Proteomes" id="UP000652761"/>
    </source>
</evidence>
<protein>
    <submittedName>
        <fullName evidence="2">Uncharacterized protein</fullName>
    </submittedName>
</protein>
<dbReference type="AlphaFoldDB" id="A0A843VQM0"/>
<evidence type="ECO:0000313" key="2">
    <source>
        <dbReference type="EMBL" id="MQL99411.1"/>
    </source>
</evidence>
<organism evidence="2 3">
    <name type="scientific">Colocasia esculenta</name>
    <name type="common">Wild taro</name>
    <name type="synonym">Arum esculentum</name>
    <dbReference type="NCBI Taxonomy" id="4460"/>
    <lineage>
        <taxon>Eukaryota</taxon>
        <taxon>Viridiplantae</taxon>
        <taxon>Streptophyta</taxon>
        <taxon>Embryophyta</taxon>
        <taxon>Tracheophyta</taxon>
        <taxon>Spermatophyta</taxon>
        <taxon>Magnoliopsida</taxon>
        <taxon>Liliopsida</taxon>
        <taxon>Araceae</taxon>
        <taxon>Aroideae</taxon>
        <taxon>Colocasieae</taxon>
        <taxon>Colocasia</taxon>
    </lineage>
</organism>
<feature type="compositionally biased region" description="Basic and acidic residues" evidence="1">
    <location>
        <begin position="25"/>
        <end position="34"/>
    </location>
</feature>
<feature type="region of interest" description="Disordered" evidence="1">
    <location>
        <begin position="95"/>
        <end position="144"/>
    </location>
</feature>
<reference evidence="2" key="1">
    <citation type="submission" date="2017-07" db="EMBL/GenBank/DDBJ databases">
        <title>Taro Niue Genome Assembly and Annotation.</title>
        <authorList>
            <person name="Atibalentja N."/>
            <person name="Keating K."/>
            <person name="Fields C.J."/>
        </authorList>
    </citation>
    <scope>NUCLEOTIDE SEQUENCE</scope>
    <source>
        <strain evidence="2">Niue_2</strain>
        <tissue evidence="2">Leaf</tissue>
    </source>
</reference>